<name>A0A1K1NH91_9BACT</name>
<keyword evidence="5" id="KW-1185">Reference proteome</keyword>
<dbReference type="Proteomes" id="UP000183788">
    <property type="component" value="Unassembled WGS sequence"/>
</dbReference>
<organism evidence="2 4">
    <name type="scientific">Chitinophaga sancti</name>
    <dbReference type="NCBI Taxonomy" id="1004"/>
    <lineage>
        <taxon>Bacteria</taxon>
        <taxon>Pseudomonadati</taxon>
        <taxon>Bacteroidota</taxon>
        <taxon>Chitinophagia</taxon>
        <taxon>Chitinophagales</taxon>
        <taxon>Chitinophagaceae</taxon>
        <taxon>Chitinophaga</taxon>
    </lineage>
</organism>
<dbReference type="OrthoDB" id="9157032at2"/>
<evidence type="ECO:0000313" key="3">
    <source>
        <dbReference type="EMBL" id="WQG91149.1"/>
    </source>
</evidence>
<dbReference type="RefSeq" id="WP_072358090.1">
    <property type="nucleotide sequence ID" value="NZ_CP139972.1"/>
</dbReference>
<reference evidence="2 4" key="1">
    <citation type="submission" date="2016-11" db="EMBL/GenBank/DDBJ databases">
        <authorList>
            <person name="Jaros S."/>
            <person name="Januszkiewicz K."/>
            <person name="Wedrychowicz H."/>
        </authorList>
    </citation>
    <scope>NUCLEOTIDE SEQUENCE [LARGE SCALE GENOMIC DNA]</scope>
    <source>
        <strain evidence="2 4">DSM 784</strain>
    </source>
</reference>
<evidence type="ECO:0000313" key="4">
    <source>
        <dbReference type="Proteomes" id="UP000183788"/>
    </source>
</evidence>
<dbReference type="AlphaFoldDB" id="A0A1K1NH91"/>
<reference evidence="3 5" key="2">
    <citation type="submission" date="2023-11" db="EMBL/GenBank/DDBJ databases">
        <title>MicrobeMod: A computational toolkit for identifying prokaryotic methylation and restriction-modification with nanopore sequencing.</title>
        <authorList>
            <person name="Crits-Christoph A."/>
            <person name="Kang S.C."/>
            <person name="Lee H."/>
            <person name="Ostrov N."/>
        </authorList>
    </citation>
    <scope>NUCLEOTIDE SEQUENCE [LARGE SCALE GENOMIC DNA]</scope>
    <source>
        <strain evidence="3 5">ATCC 23090</strain>
    </source>
</reference>
<sequence length="240" mass="27396">MYENKAAFSARSIRSQLDKCAEDYTFPMLDNGYTYPVVSRLSVYGDPQSWVILIEVVGYFNRQSGHEGVGNTRYVFGNHLSFEPGMKYPDLFSLTADSEEGPTFTGDLHGTLNPDVHSMLVREKKVNIRHDPAFYESRNVVLEDPPAIMIYEFLRASLPELKDELLSTEEELRNSFNQDLPLLLRLDEWCHPDLVEEEIPSKNETFRMIAALLETGDVSLYQPTKEPNNHWSNWPGGGSL</sequence>
<accession>A0A1K1NH91</accession>
<dbReference type="Proteomes" id="UP001326715">
    <property type="component" value="Chromosome"/>
</dbReference>
<dbReference type="EMBL" id="CP140154">
    <property type="protein sequence ID" value="WQG91149.1"/>
    <property type="molecule type" value="Genomic_DNA"/>
</dbReference>
<proteinExistence type="predicted"/>
<evidence type="ECO:0000256" key="1">
    <source>
        <dbReference type="SAM" id="Coils"/>
    </source>
</evidence>
<dbReference type="EMBL" id="FPIZ01000003">
    <property type="protein sequence ID" value="SFW34707.1"/>
    <property type="molecule type" value="Genomic_DNA"/>
</dbReference>
<dbReference type="Pfam" id="PF22535">
    <property type="entry name" value="DUF7003"/>
    <property type="match status" value="1"/>
</dbReference>
<gene>
    <name evidence="2" type="ORF">SAMN05661012_01308</name>
    <name evidence="3" type="ORF">SR876_06540</name>
</gene>
<evidence type="ECO:0000313" key="5">
    <source>
        <dbReference type="Proteomes" id="UP001326715"/>
    </source>
</evidence>
<dbReference type="InterPro" id="IPR054272">
    <property type="entry name" value="DUF7003"/>
</dbReference>
<evidence type="ECO:0000313" key="2">
    <source>
        <dbReference type="EMBL" id="SFW34707.1"/>
    </source>
</evidence>
<protein>
    <submittedName>
        <fullName evidence="2">Uncharacterized protein</fullName>
    </submittedName>
</protein>
<feature type="coiled-coil region" evidence="1">
    <location>
        <begin position="151"/>
        <end position="178"/>
    </location>
</feature>
<keyword evidence="1" id="KW-0175">Coiled coil</keyword>